<comment type="subcellular location">
    <subcellularLocation>
        <location evidence="1">Cell membrane</location>
        <topology evidence="1">Single-pass type I membrane protein</topology>
    </subcellularLocation>
</comment>
<keyword evidence="3" id="KW-0813">Transport</keyword>
<evidence type="ECO:0000256" key="3">
    <source>
        <dbReference type="ARBA" id="ARBA00022448"/>
    </source>
</evidence>
<evidence type="ECO:0000313" key="13">
    <source>
        <dbReference type="Proteomes" id="UP001177670"/>
    </source>
</evidence>
<accession>A0AA40KS79</accession>
<evidence type="ECO:0000256" key="1">
    <source>
        <dbReference type="ARBA" id="ARBA00004251"/>
    </source>
</evidence>
<organism evidence="12 13">
    <name type="scientific">Melipona bicolor</name>
    <dbReference type="NCBI Taxonomy" id="60889"/>
    <lineage>
        <taxon>Eukaryota</taxon>
        <taxon>Metazoa</taxon>
        <taxon>Ecdysozoa</taxon>
        <taxon>Arthropoda</taxon>
        <taxon>Hexapoda</taxon>
        <taxon>Insecta</taxon>
        <taxon>Pterygota</taxon>
        <taxon>Neoptera</taxon>
        <taxon>Endopterygota</taxon>
        <taxon>Hymenoptera</taxon>
        <taxon>Apocrita</taxon>
        <taxon>Aculeata</taxon>
        <taxon>Apoidea</taxon>
        <taxon>Anthophila</taxon>
        <taxon>Apidae</taxon>
        <taxon>Melipona</taxon>
    </lineage>
</organism>
<sequence length="489" mass="55049">MESVVTRGENRKFRAFLQFLLMAKAASGMEKYWLPDLEWETAENWVGKRIPELDSHVTFPLDMRHAAGIGRLNDLRLSGVDLARSGILALPINGRLQLSEPAGGSPKKVSEWSRSGHLFWADPQNWKGSSIAAPHLEQVPCRQDDIVLPSGNRTFSVLLPARSIEVRSVRTTDKRQPYRAWQWADMDRRKDFEKGIFTVKYADYSCEKCPCQNDPNGYYLEEICAIERPKCGFTPCEYPLWVEGHCCRYCGGRVSLTKRASLSMVRTAMDEALEGYADKLAWHVRRTWSGLVEVLIKKRDDYSEIDILEATEDAKKALLSIKIEILSTEVTGAALQDNRLTVTLVLLLATPVILLLLLFLVFLYFGYSHRHILSGCSEIFLSIRDGVGAEKTQGSKPFGFARFENISEGNVQIASVVDVDEPRANLDDGETGSADPPGGRFENPLYRSKRRGGRKEDEEVLNMEAPLSLSTLKDKVGRQIEEVDVDIDE</sequence>
<dbReference type="InterPro" id="IPR026112">
    <property type="entry name" value="AMN"/>
</dbReference>
<dbReference type="GO" id="GO:0006898">
    <property type="term" value="P:receptor-mediated endocytosis"/>
    <property type="evidence" value="ECO:0007669"/>
    <property type="project" value="TreeGrafter"/>
</dbReference>
<evidence type="ECO:0000256" key="11">
    <source>
        <dbReference type="SAM" id="Phobius"/>
    </source>
</evidence>
<evidence type="ECO:0000256" key="7">
    <source>
        <dbReference type="ARBA" id="ARBA00022927"/>
    </source>
</evidence>
<dbReference type="Pfam" id="PF14828">
    <property type="entry name" value="Amnionless"/>
    <property type="match status" value="1"/>
</dbReference>
<dbReference type="AlphaFoldDB" id="A0AA40KS79"/>
<dbReference type="GO" id="GO:0015031">
    <property type="term" value="P:protein transport"/>
    <property type="evidence" value="ECO:0007669"/>
    <property type="project" value="UniProtKB-KW"/>
</dbReference>
<protein>
    <recommendedName>
        <fullName evidence="2">Protein amnionless</fullName>
    </recommendedName>
</protein>
<keyword evidence="8 11" id="KW-1133">Transmembrane helix</keyword>
<keyword evidence="5 11" id="KW-0812">Transmembrane</keyword>
<dbReference type="Proteomes" id="UP001177670">
    <property type="component" value="Unassembled WGS sequence"/>
</dbReference>
<name>A0AA40KS79_9HYME</name>
<evidence type="ECO:0000256" key="10">
    <source>
        <dbReference type="SAM" id="MobiDB-lite"/>
    </source>
</evidence>
<keyword evidence="9 11" id="KW-0472">Membrane</keyword>
<evidence type="ECO:0000256" key="5">
    <source>
        <dbReference type="ARBA" id="ARBA00022692"/>
    </source>
</evidence>
<proteinExistence type="predicted"/>
<evidence type="ECO:0000256" key="6">
    <source>
        <dbReference type="ARBA" id="ARBA00022729"/>
    </source>
</evidence>
<dbReference type="PANTHER" id="PTHR14995">
    <property type="entry name" value="AMNIONLESS"/>
    <property type="match status" value="1"/>
</dbReference>
<gene>
    <name evidence="12" type="ORF">K0M31_017206</name>
</gene>
<dbReference type="GO" id="GO:0016324">
    <property type="term" value="C:apical plasma membrane"/>
    <property type="evidence" value="ECO:0007669"/>
    <property type="project" value="TreeGrafter"/>
</dbReference>
<evidence type="ECO:0000256" key="2">
    <source>
        <dbReference type="ARBA" id="ARBA00021200"/>
    </source>
</evidence>
<keyword evidence="13" id="KW-1185">Reference proteome</keyword>
<keyword evidence="4" id="KW-1003">Cell membrane</keyword>
<dbReference type="EMBL" id="JAHYIQ010000006">
    <property type="protein sequence ID" value="KAK1130902.1"/>
    <property type="molecule type" value="Genomic_DNA"/>
</dbReference>
<feature type="transmembrane region" description="Helical" evidence="11">
    <location>
        <begin position="344"/>
        <end position="365"/>
    </location>
</feature>
<feature type="region of interest" description="Disordered" evidence="10">
    <location>
        <begin position="424"/>
        <end position="460"/>
    </location>
</feature>
<dbReference type="GO" id="GO:0030139">
    <property type="term" value="C:endocytic vesicle"/>
    <property type="evidence" value="ECO:0007669"/>
    <property type="project" value="TreeGrafter"/>
</dbReference>
<comment type="caution">
    <text evidence="12">The sequence shown here is derived from an EMBL/GenBank/DDBJ whole genome shotgun (WGS) entry which is preliminary data.</text>
</comment>
<keyword evidence="7" id="KW-0653">Protein transport</keyword>
<evidence type="ECO:0000256" key="4">
    <source>
        <dbReference type="ARBA" id="ARBA00022475"/>
    </source>
</evidence>
<dbReference type="PANTHER" id="PTHR14995:SF2">
    <property type="entry name" value="PROTEIN AMNIONLESS"/>
    <property type="match status" value="1"/>
</dbReference>
<evidence type="ECO:0000256" key="8">
    <source>
        <dbReference type="ARBA" id="ARBA00022989"/>
    </source>
</evidence>
<evidence type="ECO:0000313" key="12">
    <source>
        <dbReference type="EMBL" id="KAK1130902.1"/>
    </source>
</evidence>
<keyword evidence="6" id="KW-0732">Signal</keyword>
<reference evidence="12" key="1">
    <citation type="submission" date="2021-10" db="EMBL/GenBank/DDBJ databases">
        <title>Melipona bicolor Genome sequencing and assembly.</title>
        <authorList>
            <person name="Araujo N.S."/>
            <person name="Arias M.C."/>
        </authorList>
    </citation>
    <scope>NUCLEOTIDE SEQUENCE</scope>
    <source>
        <strain evidence="12">USP_2M_L1-L4_2017</strain>
        <tissue evidence="12">Whole body</tissue>
    </source>
</reference>
<evidence type="ECO:0000256" key="9">
    <source>
        <dbReference type="ARBA" id="ARBA00023136"/>
    </source>
</evidence>